<organism evidence="12 13">
    <name type="scientific">Basidiobolus ranarum</name>
    <dbReference type="NCBI Taxonomy" id="34480"/>
    <lineage>
        <taxon>Eukaryota</taxon>
        <taxon>Fungi</taxon>
        <taxon>Fungi incertae sedis</taxon>
        <taxon>Zoopagomycota</taxon>
        <taxon>Entomophthoromycotina</taxon>
        <taxon>Basidiobolomycetes</taxon>
        <taxon>Basidiobolales</taxon>
        <taxon>Basidiobolaceae</taxon>
        <taxon>Basidiobolus</taxon>
    </lineage>
</organism>
<comment type="subunit">
    <text evidence="9">Component of the Mediator complex.</text>
</comment>
<evidence type="ECO:0000256" key="3">
    <source>
        <dbReference type="ARBA" id="ARBA00019614"/>
    </source>
</evidence>
<reference evidence="12 13" key="1">
    <citation type="submission" date="2023-04" db="EMBL/GenBank/DDBJ databases">
        <title>Genome of Basidiobolus ranarum AG-B5.</title>
        <authorList>
            <person name="Stajich J.E."/>
            <person name="Carter-House D."/>
            <person name="Gryganskyi A."/>
        </authorList>
    </citation>
    <scope>NUCLEOTIDE SEQUENCE [LARGE SCALE GENOMIC DNA]</scope>
    <source>
        <strain evidence="12 13">AG-B5</strain>
    </source>
</reference>
<feature type="domain" description="Mediator complex subunit 16 C-terminal" evidence="11">
    <location>
        <begin position="773"/>
        <end position="867"/>
    </location>
</feature>
<gene>
    <name evidence="9" type="primary">MED16</name>
    <name evidence="12" type="ORF">K7432_000426</name>
</gene>
<proteinExistence type="inferred from homology"/>
<evidence type="ECO:0000256" key="8">
    <source>
        <dbReference type="ARBA" id="ARBA00032015"/>
    </source>
</evidence>
<keyword evidence="13" id="KW-1185">Reference proteome</keyword>
<dbReference type="PANTHER" id="PTHR13224:SF6">
    <property type="entry name" value="MEDIATOR OF RNA POLYMERASE II TRANSCRIPTION SUBUNIT 16"/>
    <property type="match status" value="1"/>
</dbReference>
<accession>A0ABR2WB79</accession>
<evidence type="ECO:0000256" key="7">
    <source>
        <dbReference type="ARBA" id="ARBA00023242"/>
    </source>
</evidence>
<dbReference type="InterPro" id="IPR036322">
    <property type="entry name" value="WD40_repeat_dom_sf"/>
</dbReference>
<dbReference type="InterPro" id="IPR048339">
    <property type="entry name" value="Mediator_Med16_C"/>
</dbReference>
<evidence type="ECO:0000256" key="1">
    <source>
        <dbReference type="ARBA" id="ARBA00004123"/>
    </source>
</evidence>
<keyword evidence="5 9" id="KW-0010">Activator</keyword>
<dbReference type="SUPFAM" id="SSF50978">
    <property type="entry name" value="WD40 repeat-like"/>
    <property type="match status" value="1"/>
</dbReference>
<dbReference type="InterPro" id="IPR021665">
    <property type="entry name" value="Mediator_Med16_N"/>
</dbReference>
<keyword evidence="6 9" id="KW-0804">Transcription</keyword>
<comment type="caution">
    <text evidence="12">The sequence shown here is derived from an EMBL/GenBank/DDBJ whole genome shotgun (WGS) entry which is preliminary data.</text>
</comment>
<comment type="function">
    <text evidence="9">Component of the Mediator complex, a coactivator involved in the regulated transcription of nearly all RNA polymerase II-dependent genes. Mediator functions as a bridge to convey information from gene-specific regulatory proteins to the basal RNA polymerase II transcription machinery. Mediator is recruited to promoters by direct interactions with regulatory proteins and serves as a scaffold for the assembly of a functional preinitiation complex with RNA polymerase II and the general transcription factors.</text>
</comment>
<comment type="subcellular location">
    <subcellularLocation>
        <location evidence="1 9">Nucleus</location>
    </subcellularLocation>
</comment>
<keyword evidence="4 9" id="KW-0805">Transcription regulation</keyword>
<evidence type="ECO:0000256" key="6">
    <source>
        <dbReference type="ARBA" id="ARBA00023163"/>
    </source>
</evidence>
<dbReference type="Pfam" id="PF11635">
    <property type="entry name" value="Med16_N"/>
    <property type="match status" value="1"/>
</dbReference>
<evidence type="ECO:0000256" key="9">
    <source>
        <dbReference type="RuleBase" id="RU364149"/>
    </source>
</evidence>
<name>A0ABR2WB79_9FUNG</name>
<dbReference type="PANTHER" id="PTHR13224">
    <property type="entry name" value="THYROID HORMONE RECEPTOR-ASSOCIATED PROTEIN-RELATED"/>
    <property type="match status" value="1"/>
</dbReference>
<evidence type="ECO:0000313" key="13">
    <source>
        <dbReference type="Proteomes" id="UP001479436"/>
    </source>
</evidence>
<dbReference type="Pfam" id="PF20719">
    <property type="entry name" value="Med16_C"/>
    <property type="match status" value="1"/>
</dbReference>
<dbReference type="Proteomes" id="UP001479436">
    <property type="component" value="Unassembled WGS sequence"/>
</dbReference>
<protein>
    <recommendedName>
        <fullName evidence="3 9">Mediator of RNA polymerase II transcription subunit 16</fullName>
    </recommendedName>
    <alternativeName>
        <fullName evidence="8 9">Mediator complex subunit 16</fullName>
    </alternativeName>
</protein>
<feature type="domain" description="Mediator complex subunit Med16 N-terminal" evidence="10">
    <location>
        <begin position="140"/>
        <end position="423"/>
    </location>
</feature>
<comment type="similarity">
    <text evidence="2 9">Belongs to the Mediator complex subunit 16 family.</text>
</comment>
<evidence type="ECO:0000259" key="11">
    <source>
        <dbReference type="Pfam" id="PF20719"/>
    </source>
</evidence>
<evidence type="ECO:0000256" key="5">
    <source>
        <dbReference type="ARBA" id="ARBA00023159"/>
    </source>
</evidence>
<evidence type="ECO:0000259" key="10">
    <source>
        <dbReference type="Pfam" id="PF11635"/>
    </source>
</evidence>
<sequence length="885" mass="101027">MTQTDTPLTPWNKLDFIYSSLCFQGKSRHSSWSSQNVIAHATSPPNQTIDPTIKNENELKTSQITTIVNTPNVDVKDFPCNPIPVDIANRHHENHKVIDFVWNQRGACLASIDEAGKIVLWENKTYINEWECIYETNFEQPVIRFEWLQTDRNYQIKPPMEPEKDETQMDTSEDDAYHFSRTPFKGPRNPYGHLAFLVVLASGRIVVHFQHEGTLFSKLEASLPYFGGKDGDGNRISHCDIVLTNDGKFLLAVYQANSQTKMLSLFEVTIQFLAVDPALAIQCQAVAKLHLSDQAVDSYFLENPHCSLLHLKILPPGGERNTRILIITGKDQGTSDAKYVSRLYCWELKETVVKLHSAFQSIVSAELENPPDIKKWILEYVCDAEIKDAVVTCVVLLKSDQRICLGLSNGNLELRDSFSLNSVGYTKILDHNDNQAVFPLDCCTSPNEVYLLVLDSKRQFRKLPLDIISDPDVELYTDHLSRQMALCILNNIDPTDLIEAILRLAKETNDKKLPEKILQKLHVVLYTASEKQEITLDLALIRRIYATQFLMFKYANGKPIQYINIYLALQFQFILESFMASCREDLEEINTYLEENTKDLMSKAHEFDPETIKSLLPLVAWVLDACVFILRNTHSFFNISGPPVSTTNDSTETSANPSHMALYYCSNIVFTIRKVLFLISGLKLHIEQNNSEAYGEYLKSINDIITKRPFQLGDLQNYFGQVSTIVAEKKASSDINRHEIDSIAISESVVPSPLKDSIQQIQDLFKERFGENFEKSNIFFYDLEWLELREVDKSIKFKMNSKKHFEYAKGCIDVVRKCRLLRANHISQCKRCLHYSAAEIDENVPHESLTPWQAMFRKACVCGGSWELILPTALNVIGIKREAPM</sequence>
<evidence type="ECO:0000256" key="2">
    <source>
        <dbReference type="ARBA" id="ARBA00006543"/>
    </source>
</evidence>
<dbReference type="EMBL" id="JASJQH010006883">
    <property type="protein sequence ID" value="KAK9729276.1"/>
    <property type="molecule type" value="Genomic_DNA"/>
</dbReference>
<keyword evidence="7 9" id="KW-0539">Nucleus</keyword>
<dbReference type="InterPro" id="IPR048338">
    <property type="entry name" value="Mediator_Med16"/>
</dbReference>
<evidence type="ECO:0000256" key="4">
    <source>
        <dbReference type="ARBA" id="ARBA00023015"/>
    </source>
</evidence>
<evidence type="ECO:0000313" key="12">
    <source>
        <dbReference type="EMBL" id="KAK9729276.1"/>
    </source>
</evidence>